<organism evidence="2 3">
    <name type="scientific">Acinetobacter defluvii</name>
    <dbReference type="NCBI Taxonomy" id="1871111"/>
    <lineage>
        <taxon>Bacteria</taxon>
        <taxon>Pseudomonadati</taxon>
        <taxon>Pseudomonadota</taxon>
        <taxon>Gammaproteobacteria</taxon>
        <taxon>Moraxellales</taxon>
        <taxon>Moraxellaceae</taxon>
        <taxon>Acinetobacter</taxon>
    </lineage>
</organism>
<dbReference type="Pfam" id="PF09844">
    <property type="entry name" value="DUF2071"/>
    <property type="match status" value="1"/>
</dbReference>
<evidence type="ECO:0000313" key="2">
    <source>
        <dbReference type="EMBL" id="AWL27932.1"/>
    </source>
</evidence>
<proteinExistence type="predicted"/>
<dbReference type="STRING" id="1871111.GCA_001704615_03391"/>
<keyword evidence="1" id="KW-1133">Transmembrane helix</keyword>
<evidence type="ECO:0008006" key="4">
    <source>
        <dbReference type="Google" id="ProtNLM"/>
    </source>
</evidence>
<keyword evidence="1" id="KW-0812">Transmembrane</keyword>
<keyword evidence="1" id="KW-0472">Membrane</keyword>
<dbReference type="AlphaFoldDB" id="A0A2S2FC96"/>
<evidence type="ECO:0000256" key="1">
    <source>
        <dbReference type="SAM" id="Phobius"/>
    </source>
</evidence>
<dbReference type="Proteomes" id="UP000245977">
    <property type="component" value="Chromosome"/>
</dbReference>
<sequence>MSRHTYKNHRSNWVESCIAFILSLTFLLKIRRVLMRFLPFLKLQSQVKNIVYLSWLVDIEHVRSRYPAQVQLWEKQGKTIFTILTYQHEHFGFSFLGKLRKFMPSPQQSNWRFYIDPKQQEKTVIFEQVAVDQLLYVLSGRLASDAMPAQCATVFHHQQHAEQIHTQLSIDARYQLSSSVQLNDEQQLPIAWQTLFDSWDEAVCYLVDQEHAWVEWVDQPSKMSQGDILMPFDFDKIQSAQAVAVNCPLLEEWGVNPQDAFAFIVPTLDFYVQNEYPVA</sequence>
<name>A0A2S2FC96_9GAMM</name>
<dbReference type="InterPro" id="IPR018644">
    <property type="entry name" value="DUF2071"/>
</dbReference>
<evidence type="ECO:0000313" key="3">
    <source>
        <dbReference type="Proteomes" id="UP000245977"/>
    </source>
</evidence>
<reference evidence="2" key="1">
    <citation type="submission" date="2019-08" db="EMBL/GenBank/DDBJ databases">
        <title>The complete genome of Acinetobacter defluvii strain WCHAD010030.</title>
        <authorList>
            <person name="Hu Y."/>
            <person name="Qin J."/>
            <person name="Feng Y."/>
            <person name="Zong Z."/>
        </authorList>
    </citation>
    <scope>NUCLEOTIDE SEQUENCE</scope>
    <source>
        <strain evidence="2">WCHA30</strain>
    </source>
</reference>
<dbReference type="EMBL" id="CP029397">
    <property type="protein sequence ID" value="AWL27932.1"/>
    <property type="molecule type" value="Genomic_DNA"/>
</dbReference>
<protein>
    <recommendedName>
        <fullName evidence="4">DUF2071 domain-containing protein</fullName>
    </recommendedName>
</protein>
<gene>
    <name evidence="2" type="ORF">DJ533_04685</name>
</gene>
<dbReference type="OrthoDB" id="700978at2"/>
<dbReference type="KEGG" id="adv:DJ533_04685"/>
<keyword evidence="3" id="KW-1185">Reference proteome</keyword>
<accession>A0A2S2FC96</accession>
<feature type="transmembrane region" description="Helical" evidence="1">
    <location>
        <begin position="12"/>
        <end position="30"/>
    </location>
</feature>
<dbReference type="RefSeq" id="WP_065994049.1">
    <property type="nucleotide sequence ID" value="NZ_CP029397.2"/>
</dbReference>